<keyword evidence="1" id="KW-1133">Transmembrane helix</keyword>
<accession>A0ABV7X870</accession>
<name>A0ABV7X870_9SPHN</name>
<feature type="transmembrane region" description="Helical" evidence="1">
    <location>
        <begin position="12"/>
        <end position="34"/>
    </location>
</feature>
<evidence type="ECO:0000256" key="1">
    <source>
        <dbReference type="SAM" id="Phobius"/>
    </source>
</evidence>
<dbReference type="RefSeq" id="WP_380856534.1">
    <property type="nucleotide sequence ID" value="NZ_JBHRXV010000001.1"/>
</dbReference>
<reference evidence="3" key="1">
    <citation type="journal article" date="2019" name="Int. J. Syst. Evol. Microbiol.">
        <title>The Global Catalogue of Microorganisms (GCM) 10K type strain sequencing project: providing services to taxonomists for standard genome sequencing and annotation.</title>
        <authorList>
            <consortium name="The Broad Institute Genomics Platform"/>
            <consortium name="The Broad Institute Genome Sequencing Center for Infectious Disease"/>
            <person name="Wu L."/>
            <person name="Ma J."/>
        </authorList>
    </citation>
    <scope>NUCLEOTIDE SEQUENCE [LARGE SCALE GENOMIC DNA]</scope>
    <source>
        <strain evidence="3">KCTC 42644</strain>
    </source>
</reference>
<evidence type="ECO:0008006" key="4">
    <source>
        <dbReference type="Google" id="ProtNLM"/>
    </source>
</evidence>
<comment type="caution">
    <text evidence="2">The sequence shown here is derived from an EMBL/GenBank/DDBJ whole genome shotgun (WGS) entry which is preliminary data.</text>
</comment>
<evidence type="ECO:0000313" key="3">
    <source>
        <dbReference type="Proteomes" id="UP001595615"/>
    </source>
</evidence>
<feature type="transmembrane region" description="Helical" evidence="1">
    <location>
        <begin position="40"/>
        <end position="57"/>
    </location>
</feature>
<protein>
    <recommendedName>
        <fullName evidence="4">Holin</fullName>
    </recommendedName>
</protein>
<evidence type="ECO:0000313" key="2">
    <source>
        <dbReference type="EMBL" id="MFC3711504.1"/>
    </source>
</evidence>
<proteinExistence type="predicted"/>
<dbReference type="Proteomes" id="UP001595615">
    <property type="component" value="Unassembled WGS sequence"/>
</dbReference>
<gene>
    <name evidence="2" type="ORF">ACFOMD_02910</name>
</gene>
<keyword evidence="1" id="KW-0812">Transmembrane</keyword>
<dbReference type="EMBL" id="JBHRXV010000001">
    <property type="protein sequence ID" value="MFC3711504.1"/>
    <property type="molecule type" value="Genomic_DNA"/>
</dbReference>
<keyword evidence="1" id="KW-0472">Membrane</keyword>
<keyword evidence="3" id="KW-1185">Reference proteome</keyword>
<sequence>MDKEATKKKSELSRGGLVIVATGWAAFAALAQHAETNFDYALMAAIVAATAAGGWAMNRLVARHGDEIGEARFDTRNDR</sequence>
<organism evidence="2 3">
    <name type="scientific">Sphingoaurantiacus capsulatus</name>
    <dbReference type="NCBI Taxonomy" id="1771310"/>
    <lineage>
        <taxon>Bacteria</taxon>
        <taxon>Pseudomonadati</taxon>
        <taxon>Pseudomonadota</taxon>
        <taxon>Alphaproteobacteria</taxon>
        <taxon>Sphingomonadales</taxon>
        <taxon>Sphingosinicellaceae</taxon>
        <taxon>Sphingoaurantiacus</taxon>
    </lineage>
</organism>